<evidence type="ECO:0000256" key="3">
    <source>
        <dbReference type="ARBA" id="ARBA00023316"/>
    </source>
</evidence>
<keyword evidence="4" id="KW-1003">Cell membrane</keyword>
<dbReference type="GO" id="GO:0008932">
    <property type="term" value="F:lytic endotransglycosylase activity"/>
    <property type="evidence" value="ECO:0007669"/>
    <property type="project" value="UniProtKB-UniRule"/>
</dbReference>
<keyword evidence="4" id="KW-0449">Lipoprotein</keyword>
<protein>
    <recommendedName>
        <fullName evidence="4">Probable endolytic peptidoglycan transglycosylase RlpA</fullName>
        <ecNumber evidence="4">4.2.2.-</ecNumber>
    </recommendedName>
</protein>
<dbReference type="GO" id="GO:0071555">
    <property type="term" value="P:cell wall organization"/>
    <property type="evidence" value="ECO:0007669"/>
    <property type="project" value="UniProtKB-KW"/>
</dbReference>
<dbReference type="PROSITE" id="PS51257">
    <property type="entry name" value="PROKAR_LIPOPROTEIN"/>
    <property type="match status" value="1"/>
</dbReference>
<dbReference type="GO" id="GO:0000270">
    <property type="term" value="P:peptidoglycan metabolic process"/>
    <property type="evidence" value="ECO:0007669"/>
    <property type="project" value="UniProtKB-UniRule"/>
</dbReference>
<dbReference type="InterPro" id="IPR012997">
    <property type="entry name" value="RplA"/>
</dbReference>
<dbReference type="PROSITE" id="PS51724">
    <property type="entry name" value="SPOR"/>
    <property type="match status" value="1"/>
</dbReference>
<evidence type="ECO:0000256" key="4">
    <source>
        <dbReference type="HAMAP-Rule" id="MF_02071"/>
    </source>
</evidence>
<evidence type="ECO:0000313" key="8">
    <source>
        <dbReference type="EMBL" id="QOY86099.1"/>
    </source>
</evidence>
<keyword evidence="3 4" id="KW-0961">Cell wall biogenesis/degradation</keyword>
<keyword evidence="9" id="KW-1185">Reference proteome</keyword>
<dbReference type="InterPro" id="IPR034718">
    <property type="entry name" value="RlpA"/>
</dbReference>
<evidence type="ECO:0000256" key="2">
    <source>
        <dbReference type="ARBA" id="ARBA00023239"/>
    </source>
</evidence>
<name>A0A7S7NMX7_PALFE</name>
<feature type="signal peptide" evidence="6">
    <location>
        <begin position="1"/>
        <end position="17"/>
    </location>
</feature>
<accession>A0A7S7NMX7</accession>
<comment type="similarity">
    <text evidence="4 5">Belongs to the RlpA family.</text>
</comment>
<dbReference type="Gene3D" id="3.30.70.1070">
    <property type="entry name" value="Sporulation related repeat"/>
    <property type="match status" value="1"/>
</dbReference>
<comment type="function">
    <text evidence="4">Lytic transglycosylase with a strong preference for naked glycan strands that lack stem peptides.</text>
</comment>
<sequence length="219" mass="24049">MRREAALLCSCALLALAGCSRHKHTARTPAAPAPGWSEIGIASWYGNPYHGRPTSSGEIYDMEQMTAAHRTLPFGAIVRVTNLTNNKKIEVRINDRGPFAAGRIVDISRAAARNINMIGPGTARVRLELLSYAGTPTTSATYTVQVGRFFSEHEGARLRKNLMKKYQSVDLIERPATPGSYLLRVGRTSTQDEAQVIADEISKDVGIGYVVRLELRTHQ</sequence>
<keyword evidence="4" id="KW-0564">Palmitate</keyword>
<organism evidence="8 9">
    <name type="scientific">Paludibaculum fermentans</name>
    <dbReference type="NCBI Taxonomy" id="1473598"/>
    <lineage>
        <taxon>Bacteria</taxon>
        <taxon>Pseudomonadati</taxon>
        <taxon>Acidobacteriota</taxon>
        <taxon>Terriglobia</taxon>
        <taxon>Bryobacterales</taxon>
        <taxon>Bryobacteraceae</taxon>
        <taxon>Paludibaculum</taxon>
    </lineage>
</organism>
<dbReference type="HAMAP" id="MF_02071">
    <property type="entry name" value="RlpA"/>
    <property type="match status" value="1"/>
</dbReference>
<dbReference type="Proteomes" id="UP000593892">
    <property type="component" value="Chromosome"/>
</dbReference>
<keyword evidence="2 4" id="KW-0456">Lyase</keyword>
<proteinExistence type="inferred from homology"/>
<evidence type="ECO:0000256" key="6">
    <source>
        <dbReference type="SAM" id="SignalP"/>
    </source>
</evidence>
<feature type="chain" id="PRO_5033194548" description="Probable endolytic peptidoglycan transglycosylase RlpA" evidence="6">
    <location>
        <begin position="18"/>
        <end position="219"/>
    </location>
</feature>
<dbReference type="EMBL" id="CP063849">
    <property type="protein sequence ID" value="QOY86099.1"/>
    <property type="molecule type" value="Genomic_DNA"/>
</dbReference>
<keyword evidence="4" id="KW-0472">Membrane</keyword>
<gene>
    <name evidence="4" type="primary">rlpA</name>
    <name evidence="8" type="ORF">IRI77_25250</name>
</gene>
<dbReference type="Pfam" id="PF05036">
    <property type="entry name" value="SPOR"/>
    <property type="match status" value="1"/>
</dbReference>
<dbReference type="AlphaFoldDB" id="A0A7S7NMX7"/>
<dbReference type="CDD" id="cd22268">
    <property type="entry name" value="DPBB_RlpA-like"/>
    <property type="match status" value="1"/>
</dbReference>
<dbReference type="GO" id="GO:0005886">
    <property type="term" value="C:plasma membrane"/>
    <property type="evidence" value="ECO:0007669"/>
    <property type="project" value="UniProtKB-SubCell"/>
</dbReference>
<evidence type="ECO:0000256" key="1">
    <source>
        <dbReference type="ARBA" id="ARBA00022729"/>
    </source>
</evidence>
<dbReference type="RefSeq" id="WP_194447768.1">
    <property type="nucleotide sequence ID" value="NZ_CP063849.1"/>
</dbReference>
<dbReference type="KEGG" id="pfer:IRI77_25250"/>
<dbReference type="InterPro" id="IPR009009">
    <property type="entry name" value="RlpA-like_DPBB"/>
</dbReference>
<comment type="subcellular location">
    <subcellularLocation>
        <location evidence="4">Cell membrane</location>
        <topology evidence="4">Lipid-anchor</topology>
    </subcellularLocation>
</comment>
<dbReference type="Pfam" id="PF03330">
    <property type="entry name" value="DPBB_1"/>
    <property type="match status" value="1"/>
</dbReference>
<feature type="domain" description="SPOR" evidence="7">
    <location>
        <begin position="136"/>
        <end position="214"/>
    </location>
</feature>
<dbReference type="NCBIfam" id="TIGR00413">
    <property type="entry name" value="rlpA"/>
    <property type="match status" value="1"/>
</dbReference>
<dbReference type="SUPFAM" id="SSF50685">
    <property type="entry name" value="Barwin-like endoglucanases"/>
    <property type="match status" value="1"/>
</dbReference>
<dbReference type="PANTHER" id="PTHR34183">
    <property type="entry name" value="ENDOLYTIC PEPTIDOGLYCAN TRANSGLYCOSYLASE RLPA"/>
    <property type="match status" value="1"/>
</dbReference>
<dbReference type="InterPro" id="IPR036680">
    <property type="entry name" value="SPOR-like_sf"/>
</dbReference>
<dbReference type="Gene3D" id="2.40.40.10">
    <property type="entry name" value="RlpA-like domain"/>
    <property type="match status" value="1"/>
</dbReference>
<reference evidence="8 9" key="1">
    <citation type="submission" date="2020-10" db="EMBL/GenBank/DDBJ databases">
        <title>Complete genome sequence of Paludibaculum fermentans P105T, a facultatively anaerobic acidobacterium capable of dissimilatory Fe(III) reduction.</title>
        <authorList>
            <person name="Dedysh S.N."/>
            <person name="Beletsky A.V."/>
            <person name="Kulichevskaya I.S."/>
            <person name="Mardanov A.V."/>
            <person name="Ravin N.V."/>
        </authorList>
    </citation>
    <scope>NUCLEOTIDE SEQUENCE [LARGE SCALE GENOMIC DNA]</scope>
    <source>
        <strain evidence="8 9">P105</strain>
    </source>
</reference>
<keyword evidence="1 6" id="KW-0732">Signal</keyword>
<dbReference type="GO" id="GO:0042834">
    <property type="term" value="F:peptidoglycan binding"/>
    <property type="evidence" value="ECO:0007669"/>
    <property type="project" value="InterPro"/>
</dbReference>
<dbReference type="PANTHER" id="PTHR34183:SF1">
    <property type="entry name" value="ENDOLYTIC PEPTIDOGLYCAN TRANSGLYCOSYLASE RLPA"/>
    <property type="match status" value="1"/>
</dbReference>
<dbReference type="InterPro" id="IPR036908">
    <property type="entry name" value="RlpA-like_sf"/>
</dbReference>
<evidence type="ECO:0000256" key="5">
    <source>
        <dbReference type="RuleBase" id="RU003495"/>
    </source>
</evidence>
<dbReference type="InterPro" id="IPR007730">
    <property type="entry name" value="SPOR-like_dom"/>
</dbReference>
<evidence type="ECO:0000259" key="7">
    <source>
        <dbReference type="PROSITE" id="PS51724"/>
    </source>
</evidence>
<evidence type="ECO:0000313" key="9">
    <source>
        <dbReference type="Proteomes" id="UP000593892"/>
    </source>
</evidence>
<dbReference type="EC" id="4.2.2.-" evidence="4"/>